<dbReference type="InterPro" id="IPR036291">
    <property type="entry name" value="NAD(P)-bd_dom_sf"/>
</dbReference>
<dbReference type="FunFam" id="3.40.50.720:FF:000084">
    <property type="entry name" value="Short-chain dehydrogenase reductase"/>
    <property type="match status" value="1"/>
</dbReference>
<dbReference type="PANTHER" id="PTHR42760:SF133">
    <property type="entry name" value="3-OXOACYL-[ACYL-CARRIER-PROTEIN] REDUCTASE"/>
    <property type="match status" value="1"/>
</dbReference>
<comment type="similarity">
    <text evidence="1">Belongs to the short-chain dehydrogenases/reductases (SDR) family.</text>
</comment>
<dbReference type="SUPFAM" id="SSF51735">
    <property type="entry name" value="NAD(P)-binding Rossmann-fold domains"/>
    <property type="match status" value="1"/>
</dbReference>
<dbReference type="InterPro" id="IPR057326">
    <property type="entry name" value="KR_dom"/>
</dbReference>
<gene>
    <name evidence="4" type="ORF">HW532_06945</name>
</gene>
<evidence type="ECO:0000259" key="3">
    <source>
        <dbReference type="SMART" id="SM00822"/>
    </source>
</evidence>
<dbReference type="EMBL" id="CP058214">
    <property type="protein sequence ID" value="QPC42468.1"/>
    <property type="molecule type" value="Genomic_DNA"/>
</dbReference>
<evidence type="ECO:0000313" key="5">
    <source>
        <dbReference type="Proteomes" id="UP000593594"/>
    </source>
</evidence>
<evidence type="ECO:0000313" key="4">
    <source>
        <dbReference type="EMBL" id="QPC42468.1"/>
    </source>
</evidence>
<evidence type="ECO:0000256" key="1">
    <source>
        <dbReference type="ARBA" id="ARBA00006484"/>
    </source>
</evidence>
<dbReference type="AlphaFoldDB" id="A0A7S8C343"/>
<proteinExistence type="inferred from homology"/>
<dbReference type="SMART" id="SM00822">
    <property type="entry name" value="PKS_KR"/>
    <property type="match status" value="1"/>
</dbReference>
<reference evidence="4 5" key="1">
    <citation type="submission" date="2020-06" db="EMBL/GenBank/DDBJ databases">
        <title>Genome sequence of 2 isolates from Red Sea Mangroves.</title>
        <authorList>
            <person name="Sefrji F."/>
            <person name="Michoud G."/>
            <person name="Merlino G."/>
            <person name="Daffonchio D."/>
        </authorList>
    </citation>
    <scope>NUCLEOTIDE SEQUENCE [LARGE SCALE GENOMIC DNA]</scope>
    <source>
        <strain evidence="4 5">R1DC25</strain>
    </source>
</reference>
<dbReference type="KEGG" id="kmn:HW532_06945"/>
<dbReference type="PROSITE" id="PS00061">
    <property type="entry name" value="ADH_SHORT"/>
    <property type="match status" value="1"/>
</dbReference>
<dbReference type="Gene3D" id="3.40.50.720">
    <property type="entry name" value="NAD(P)-binding Rossmann-like Domain"/>
    <property type="match status" value="1"/>
</dbReference>
<dbReference type="PANTHER" id="PTHR42760">
    <property type="entry name" value="SHORT-CHAIN DEHYDROGENASES/REDUCTASES FAMILY MEMBER"/>
    <property type="match status" value="1"/>
</dbReference>
<keyword evidence="2" id="KW-0560">Oxidoreductase</keyword>
<dbReference type="PRINTS" id="PR00081">
    <property type="entry name" value="GDHRDH"/>
</dbReference>
<dbReference type="GO" id="GO:0016616">
    <property type="term" value="F:oxidoreductase activity, acting on the CH-OH group of donors, NAD or NADP as acceptor"/>
    <property type="evidence" value="ECO:0007669"/>
    <property type="project" value="TreeGrafter"/>
</dbReference>
<evidence type="ECO:0000256" key="2">
    <source>
        <dbReference type="ARBA" id="ARBA00023002"/>
    </source>
</evidence>
<protein>
    <submittedName>
        <fullName evidence="4">SDR family oxidoreductase</fullName>
    </submittedName>
</protein>
<sequence length="246" mass="26160">MFDFQDRVLVLTGANGGITRAVAETFFGLGANLVLSDIALDGLEDFARTLDPEGTRIVTLSQDARSADDADALAEACKERFGGADFLVTGAGLYRDQLVDTMTDAQWAETIGINLDGVFYTCRAFAHVLRDGGSIVNIASMAGHRGSYQHAHYSAAKGAVLSFSRSLALELAPRIRVNSVSPGLIETPLIQPLLAARGDELIAATPLKRLGTPEEVARAIAFLCSDWASFVNGETLHVNGGLYIVS</sequence>
<accession>A0A7S8C343</accession>
<name>A0A7S8C343_9HYPH</name>
<feature type="domain" description="Ketoreductase" evidence="3">
    <location>
        <begin position="7"/>
        <end position="188"/>
    </location>
</feature>
<dbReference type="Pfam" id="PF13561">
    <property type="entry name" value="adh_short_C2"/>
    <property type="match status" value="1"/>
</dbReference>
<dbReference type="InterPro" id="IPR020904">
    <property type="entry name" value="Sc_DH/Rdtase_CS"/>
</dbReference>
<dbReference type="RefSeq" id="WP_213163700.1">
    <property type="nucleotide sequence ID" value="NZ_CP058214.1"/>
</dbReference>
<dbReference type="Proteomes" id="UP000593594">
    <property type="component" value="Chromosome"/>
</dbReference>
<dbReference type="PRINTS" id="PR00080">
    <property type="entry name" value="SDRFAMILY"/>
</dbReference>
<organism evidence="4 5">
    <name type="scientific">Kaustia mangrovi</name>
    <dbReference type="NCBI Taxonomy" id="2593653"/>
    <lineage>
        <taxon>Bacteria</taxon>
        <taxon>Pseudomonadati</taxon>
        <taxon>Pseudomonadota</taxon>
        <taxon>Alphaproteobacteria</taxon>
        <taxon>Hyphomicrobiales</taxon>
        <taxon>Parvibaculaceae</taxon>
        <taxon>Kaustia</taxon>
    </lineage>
</organism>
<dbReference type="InterPro" id="IPR002347">
    <property type="entry name" value="SDR_fam"/>
</dbReference>
<keyword evidence="5" id="KW-1185">Reference proteome</keyword>